<accession>A0A433SNT5</accession>
<dbReference type="EMBL" id="RQTK01001308">
    <property type="protein sequence ID" value="RUS70908.1"/>
    <property type="molecule type" value="Genomic_DNA"/>
</dbReference>
<keyword evidence="2" id="KW-0472">Membrane</keyword>
<evidence type="ECO:0000256" key="2">
    <source>
        <dbReference type="SAM" id="Phobius"/>
    </source>
</evidence>
<dbReference type="Proteomes" id="UP000271974">
    <property type="component" value="Unassembled WGS sequence"/>
</dbReference>
<dbReference type="AlphaFoldDB" id="A0A433SNT5"/>
<keyword evidence="4" id="KW-1185">Reference proteome</keyword>
<proteinExistence type="predicted"/>
<evidence type="ECO:0000313" key="4">
    <source>
        <dbReference type="Proteomes" id="UP000271974"/>
    </source>
</evidence>
<name>A0A433SNT5_ELYCH</name>
<organism evidence="3 4">
    <name type="scientific">Elysia chlorotica</name>
    <name type="common">Eastern emerald elysia</name>
    <name type="synonym">Sea slug</name>
    <dbReference type="NCBI Taxonomy" id="188477"/>
    <lineage>
        <taxon>Eukaryota</taxon>
        <taxon>Metazoa</taxon>
        <taxon>Spiralia</taxon>
        <taxon>Lophotrochozoa</taxon>
        <taxon>Mollusca</taxon>
        <taxon>Gastropoda</taxon>
        <taxon>Heterobranchia</taxon>
        <taxon>Euthyneura</taxon>
        <taxon>Panpulmonata</taxon>
        <taxon>Sacoglossa</taxon>
        <taxon>Placobranchoidea</taxon>
        <taxon>Plakobranchidae</taxon>
        <taxon>Elysia</taxon>
    </lineage>
</organism>
<evidence type="ECO:0000313" key="3">
    <source>
        <dbReference type="EMBL" id="RUS70908.1"/>
    </source>
</evidence>
<feature type="transmembrane region" description="Helical" evidence="2">
    <location>
        <begin position="61"/>
        <end position="85"/>
    </location>
</feature>
<evidence type="ECO:0000256" key="1">
    <source>
        <dbReference type="SAM" id="MobiDB-lite"/>
    </source>
</evidence>
<feature type="compositionally biased region" description="Basic and acidic residues" evidence="1">
    <location>
        <begin position="163"/>
        <end position="179"/>
    </location>
</feature>
<keyword evidence="2" id="KW-1133">Transmembrane helix</keyword>
<feature type="non-terminal residue" evidence="3">
    <location>
        <position position="1"/>
    </location>
</feature>
<protein>
    <submittedName>
        <fullName evidence="3">Uncharacterized protein</fullName>
    </submittedName>
</protein>
<keyword evidence="2" id="KW-0812">Transmembrane</keyword>
<gene>
    <name evidence="3" type="ORF">EGW08_021336</name>
</gene>
<comment type="caution">
    <text evidence="3">The sequence shown here is derived from an EMBL/GenBank/DDBJ whole genome shotgun (WGS) entry which is preliminary data.</text>
</comment>
<sequence length="208" mass="22853">PNLRPTKVAHVPNLRPTKVVHVPNLRPTKVVPRQNPTDQSLPLDTDQTAQSTDIAGTDIPLLYIIIAASVVAALILITIIAVVVVTGKGATTKRKNGDLLNSGSNQPTEHGSQYANAQTMMDVTKSDYEQMYHEREEESVIHNPVYLSINDVNGASAGNLKEPQFDEKPDASMDNITRDGEEDETSYGKPFLKTFAPRQQVKLDKPKK</sequence>
<reference evidence="3 4" key="1">
    <citation type="submission" date="2019-01" db="EMBL/GenBank/DDBJ databases">
        <title>A draft genome assembly of the solar-powered sea slug Elysia chlorotica.</title>
        <authorList>
            <person name="Cai H."/>
            <person name="Li Q."/>
            <person name="Fang X."/>
            <person name="Li J."/>
            <person name="Curtis N.E."/>
            <person name="Altenburger A."/>
            <person name="Shibata T."/>
            <person name="Feng M."/>
            <person name="Maeda T."/>
            <person name="Schwartz J.A."/>
            <person name="Shigenobu S."/>
            <person name="Lundholm N."/>
            <person name="Nishiyama T."/>
            <person name="Yang H."/>
            <person name="Hasebe M."/>
            <person name="Li S."/>
            <person name="Pierce S.K."/>
            <person name="Wang J."/>
        </authorList>
    </citation>
    <scope>NUCLEOTIDE SEQUENCE [LARGE SCALE GENOMIC DNA]</scope>
    <source>
        <strain evidence="3">EC2010</strain>
        <tissue evidence="3">Whole organism of an adult</tissue>
    </source>
</reference>
<feature type="region of interest" description="Disordered" evidence="1">
    <location>
        <begin position="157"/>
        <end position="208"/>
    </location>
</feature>